<feature type="compositionally biased region" description="Polar residues" evidence="1">
    <location>
        <begin position="64"/>
        <end position="84"/>
    </location>
</feature>
<dbReference type="Proteomes" id="UP001239213">
    <property type="component" value="Unassembled WGS sequence"/>
</dbReference>
<gene>
    <name evidence="2" type="ORF">CCUS01_03517</name>
</gene>
<sequence>MRNDVRRMLSTQMQTSLNLPSCRLDPDDASELAFEKEWREMEENGGDWSRWGERQGLPPVGGHTLNNSLIQPSPLGSGSEGTPSQAESYVRVSLRRLNAGEILVVYHSCLSQTSRQAKKFLPQHLSSRLSAKPGYLVEGSQATHATRTSTFPEGSLMAQLAEQEGHTHDTYIPLHHDQLNGFPMRPNEGSKMRNASLLMEEVGMARARFNTPIPKESPDTTTTRSHLDEDTSVQVGVPGQHARRVSRTVPPHPSLPYVKTFSIHEPTFALEEICYVDSHAGAERARQGTWGRNHAVGLRSGMRRGVEDQEKHVRWLNLASVPYGDIHRGPEKCGKIGREGASQEGGHRTFPSFHLQYLGEQTEGAQVPSSHLPHITHPVPSSTDALDPLQPCGNRISLTPPSFLGHRQSLPFSIDEDPCSLL</sequence>
<organism evidence="2 3">
    <name type="scientific">Colletotrichum cuscutae</name>
    <dbReference type="NCBI Taxonomy" id="1209917"/>
    <lineage>
        <taxon>Eukaryota</taxon>
        <taxon>Fungi</taxon>
        <taxon>Dikarya</taxon>
        <taxon>Ascomycota</taxon>
        <taxon>Pezizomycotina</taxon>
        <taxon>Sordariomycetes</taxon>
        <taxon>Hypocreomycetidae</taxon>
        <taxon>Glomerellales</taxon>
        <taxon>Glomerellaceae</taxon>
        <taxon>Colletotrichum</taxon>
        <taxon>Colletotrichum acutatum species complex</taxon>
    </lineage>
</organism>
<evidence type="ECO:0000313" key="2">
    <source>
        <dbReference type="EMBL" id="KAK1487173.1"/>
    </source>
</evidence>
<dbReference type="EMBL" id="MPDP01000057">
    <property type="protein sequence ID" value="KAK1487173.1"/>
    <property type="molecule type" value="Genomic_DNA"/>
</dbReference>
<comment type="caution">
    <text evidence="2">The sequence shown here is derived from an EMBL/GenBank/DDBJ whole genome shotgun (WGS) entry which is preliminary data.</text>
</comment>
<evidence type="ECO:0000256" key="1">
    <source>
        <dbReference type="SAM" id="MobiDB-lite"/>
    </source>
</evidence>
<name>A0AAI9Y7I9_9PEZI</name>
<accession>A0AAI9Y7I9</accession>
<feature type="region of interest" description="Disordered" evidence="1">
    <location>
        <begin position="44"/>
        <end position="84"/>
    </location>
</feature>
<dbReference type="AlphaFoldDB" id="A0AAI9Y7I9"/>
<protein>
    <submittedName>
        <fullName evidence="2">Uncharacterized protein</fullName>
    </submittedName>
</protein>
<evidence type="ECO:0000313" key="3">
    <source>
        <dbReference type="Proteomes" id="UP001239213"/>
    </source>
</evidence>
<reference evidence="2" key="1">
    <citation type="submission" date="2016-11" db="EMBL/GenBank/DDBJ databases">
        <title>The genome sequence of Colletotrichum cuscutae.</title>
        <authorList>
            <person name="Baroncelli R."/>
        </authorList>
    </citation>
    <scope>NUCLEOTIDE SEQUENCE</scope>
    <source>
        <strain evidence="2">IMI 304802</strain>
    </source>
</reference>
<proteinExistence type="predicted"/>
<keyword evidence="3" id="KW-1185">Reference proteome</keyword>
<feature type="region of interest" description="Disordered" evidence="1">
    <location>
        <begin position="210"/>
        <end position="251"/>
    </location>
</feature>